<gene>
    <name evidence="4" type="primary">LOC107223865</name>
</gene>
<sequence>MSGVEMTDNNMASEGRGKGIKRKKKKSFMQNARKYGRKGTYGRGSHLDEETYKYMIRVLELVRDNDFPSIEEKLVFVNNVYEEMVEHEVDYAKNQIGSRVIDSLMKHASLEVVTRFATAFMEVLRPICSDRFASHVLQKIMIICAERGTRSLNTSTIPKDDTTVDVKEEQVKIYNDWTLKLSKYIMNNMEDFVWDSCANHIIRTVIELLGGLNVDSSDNGENRSKKNDPVDLSKRKIVPQEYTDILLEICKRLSSWPQLPEFPRNELTSGLLQVLLYSVKDVDKQASKALTKKVVSDCFDSQDETQISSAFNSESSMRLLEACLAVASPKLYTQIYAKFFINRINRLALMVGANFTVQRLFNNCQVKEELETLFDEISPYFEAIIEKGNLGVIASVADACRRLQARQGAFISAMATALHCEQPADRQNSIALLVARMKPFETLASEDKGGEYRVNLHGSLILQAMLHFNKPIKIVNSLLEANGIDLRILFADPRGSRVMDAFAESKFIGEKSREKMARKLGGNWVQLACSKHGSRSLEKVWQWSQMKQKLWMIEELASVGASLLATEAGKIISSKLNVPLFARSRKDWSDSLGKEEKTKALFADIIGDPPPGK</sequence>
<proteinExistence type="predicted"/>
<dbReference type="OrthoDB" id="9987665at2759"/>
<dbReference type="GeneID" id="107223865"/>
<dbReference type="GO" id="GO:0030686">
    <property type="term" value="C:90S preribosome"/>
    <property type="evidence" value="ECO:0007669"/>
    <property type="project" value="TreeGrafter"/>
</dbReference>
<dbReference type="GO" id="GO:0000480">
    <property type="term" value="P:endonucleolytic cleavage in 5'-ETS of tricistronic rRNA transcript (SSU-rRNA, 5.8S rRNA, LSU-rRNA)"/>
    <property type="evidence" value="ECO:0007669"/>
    <property type="project" value="TreeGrafter"/>
</dbReference>
<dbReference type="GO" id="GO:0000472">
    <property type="term" value="P:endonucleolytic cleavage to generate mature 5'-end of SSU-rRNA from (SSU-rRNA, 5.8S rRNA, LSU-rRNA)"/>
    <property type="evidence" value="ECO:0007669"/>
    <property type="project" value="TreeGrafter"/>
</dbReference>
<keyword evidence="3" id="KW-1185">Reference proteome</keyword>
<dbReference type="AlphaFoldDB" id="A0A6J0BW76"/>
<accession>A0A6J0BW76</accession>
<dbReference type="InterPro" id="IPR011989">
    <property type="entry name" value="ARM-like"/>
</dbReference>
<dbReference type="InterPro" id="IPR001313">
    <property type="entry name" value="Pumilio_RNA-bd_rpt"/>
</dbReference>
<feature type="compositionally biased region" description="Basic residues" evidence="2">
    <location>
        <begin position="18"/>
        <end position="27"/>
    </location>
</feature>
<dbReference type="PANTHER" id="PTHR13102:SF0">
    <property type="entry name" value="NUCLEOLAR PROTEIN 9"/>
    <property type="match status" value="1"/>
</dbReference>
<organism evidence="4">
    <name type="scientific">Neodiprion lecontei</name>
    <name type="common">Redheaded pine sawfly</name>
    <dbReference type="NCBI Taxonomy" id="441921"/>
    <lineage>
        <taxon>Eukaryota</taxon>
        <taxon>Metazoa</taxon>
        <taxon>Ecdysozoa</taxon>
        <taxon>Arthropoda</taxon>
        <taxon>Hexapoda</taxon>
        <taxon>Insecta</taxon>
        <taxon>Pterygota</taxon>
        <taxon>Neoptera</taxon>
        <taxon>Endopterygota</taxon>
        <taxon>Hymenoptera</taxon>
        <taxon>Tenthredinoidea</taxon>
        <taxon>Diprionidae</taxon>
        <taxon>Diprioninae</taxon>
        <taxon>Neodiprion</taxon>
    </lineage>
</organism>
<dbReference type="GO" id="GO:0003723">
    <property type="term" value="F:RNA binding"/>
    <property type="evidence" value="ECO:0007669"/>
    <property type="project" value="InterPro"/>
</dbReference>
<dbReference type="InParanoid" id="A0A6J0BW76"/>
<dbReference type="FunCoup" id="A0A6J0BW76">
    <property type="interactions" value="1522"/>
</dbReference>
<keyword evidence="1" id="KW-0677">Repeat</keyword>
<dbReference type="GO" id="GO:0005730">
    <property type="term" value="C:nucleolus"/>
    <property type="evidence" value="ECO:0007669"/>
    <property type="project" value="TreeGrafter"/>
</dbReference>
<dbReference type="Proteomes" id="UP000829291">
    <property type="component" value="Chromosome 3"/>
</dbReference>
<dbReference type="InterPro" id="IPR016024">
    <property type="entry name" value="ARM-type_fold"/>
</dbReference>
<protein>
    <submittedName>
        <fullName evidence="4">Nucleolar protein 9</fullName>
    </submittedName>
</protein>
<evidence type="ECO:0000256" key="1">
    <source>
        <dbReference type="ARBA" id="ARBA00022737"/>
    </source>
</evidence>
<dbReference type="RefSeq" id="XP_015519176.1">
    <property type="nucleotide sequence ID" value="XM_015663690.2"/>
</dbReference>
<dbReference type="SMART" id="SM00025">
    <property type="entry name" value="Pumilio"/>
    <property type="match status" value="4"/>
</dbReference>
<evidence type="ECO:0000313" key="4">
    <source>
        <dbReference type="RefSeq" id="XP_015519176.1"/>
    </source>
</evidence>
<feature type="region of interest" description="Disordered" evidence="2">
    <location>
        <begin position="1"/>
        <end position="29"/>
    </location>
</feature>
<dbReference type="Pfam" id="PF22493">
    <property type="entry name" value="PUF_NOP9"/>
    <property type="match status" value="1"/>
</dbReference>
<name>A0A6J0BW76_NEOLC</name>
<reference evidence="4" key="1">
    <citation type="submission" date="2025-08" db="UniProtKB">
        <authorList>
            <consortium name="RefSeq"/>
        </authorList>
    </citation>
    <scope>IDENTIFICATION</scope>
    <source>
        <tissue evidence="4">Thorax and Abdomen</tissue>
    </source>
</reference>
<dbReference type="KEGG" id="nlo:107223865"/>
<dbReference type="GO" id="GO:0000056">
    <property type="term" value="P:ribosomal small subunit export from nucleus"/>
    <property type="evidence" value="ECO:0007669"/>
    <property type="project" value="TreeGrafter"/>
</dbReference>
<dbReference type="PANTHER" id="PTHR13102">
    <property type="entry name" value="NUCLEOLAR PROTEIN 9"/>
    <property type="match status" value="1"/>
</dbReference>
<dbReference type="GO" id="GO:0000447">
    <property type="term" value="P:endonucleolytic cleavage in ITS1 to separate SSU-rRNA from 5.8S rRNA and LSU-rRNA from tricistronic rRNA transcript (SSU-rRNA, 5.8S rRNA, LSU-rRNA)"/>
    <property type="evidence" value="ECO:0007669"/>
    <property type="project" value="TreeGrafter"/>
</dbReference>
<evidence type="ECO:0000256" key="2">
    <source>
        <dbReference type="SAM" id="MobiDB-lite"/>
    </source>
</evidence>
<evidence type="ECO:0000313" key="3">
    <source>
        <dbReference type="Proteomes" id="UP000829291"/>
    </source>
</evidence>
<dbReference type="InterPro" id="IPR040000">
    <property type="entry name" value="NOP9"/>
</dbReference>
<dbReference type="GO" id="GO:0030688">
    <property type="term" value="C:preribosome, small subunit precursor"/>
    <property type="evidence" value="ECO:0007669"/>
    <property type="project" value="TreeGrafter"/>
</dbReference>
<dbReference type="SUPFAM" id="SSF48371">
    <property type="entry name" value="ARM repeat"/>
    <property type="match status" value="1"/>
</dbReference>
<dbReference type="Gene3D" id="1.25.10.10">
    <property type="entry name" value="Leucine-rich Repeat Variant"/>
    <property type="match status" value="2"/>
</dbReference>